<accession>F0WCM0</accession>
<proteinExistence type="predicted"/>
<sequence>MTITRTDFPRSDTAEAFHTLSITDRYLVVQLTILGAPVYIHNVYVSVEPTERKAFLTSFQPDLLNKMRLISYAGILTQPCAPVWIVAVVPIDTSQLSCLEWLSNSGVLDAWRQDQPEERVFTGPQPRKNRLDYILLSESLFCSIYKDSTYVPLPHTGNHLDDILAFANPSQLQGRGYWKCPLSLFDYPVIKDAIKVEAAHILDTLRSSSHPGKD</sequence>
<name>F0WCM0_9STRA</name>
<dbReference type="Gene3D" id="3.60.10.10">
    <property type="entry name" value="Endonuclease/exonuclease/phosphatase"/>
    <property type="match status" value="1"/>
</dbReference>
<evidence type="ECO:0000313" key="1">
    <source>
        <dbReference type="EMBL" id="CCA18941.1"/>
    </source>
</evidence>
<dbReference type="SUPFAM" id="SSF56219">
    <property type="entry name" value="DNase I-like"/>
    <property type="match status" value="1"/>
</dbReference>
<reference evidence="1" key="2">
    <citation type="submission" date="2011-02" db="EMBL/GenBank/DDBJ databases">
        <authorList>
            <person name="MacLean D."/>
        </authorList>
    </citation>
    <scope>NUCLEOTIDE SEQUENCE</scope>
</reference>
<dbReference type="HOGENOM" id="CLU_1291027_0_0_1"/>
<reference evidence="1" key="1">
    <citation type="journal article" date="2011" name="PLoS Biol.">
        <title>Gene gain and loss during evolution of obligate parasitism in the white rust pathogen of Arabidopsis thaliana.</title>
        <authorList>
            <person name="Kemen E."/>
            <person name="Gardiner A."/>
            <person name="Schultz-Larsen T."/>
            <person name="Kemen A.C."/>
            <person name="Balmuth A.L."/>
            <person name="Robert-Seilaniantz A."/>
            <person name="Bailey K."/>
            <person name="Holub E."/>
            <person name="Studholme D.J."/>
            <person name="Maclean D."/>
            <person name="Jones J.D."/>
        </authorList>
    </citation>
    <scope>NUCLEOTIDE SEQUENCE</scope>
</reference>
<protein>
    <submittedName>
        <fullName evidence="1">AlNc14C60G4404 protein</fullName>
    </submittedName>
</protein>
<dbReference type="AlphaFoldDB" id="F0WCM0"/>
<organism evidence="1">
    <name type="scientific">Albugo laibachii Nc14</name>
    <dbReference type="NCBI Taxonomy" id="890382"/>
    <lineage>
        <taxon>Eukaryota</taxon>
        <taxon>Sar</taxon>
        <taxon>Stramenopiles</taxon>
        <taxon>Oomycota</taxon>
        <taxon>Peronosporomycetes</taxon>
        <taxon>Albuginales</taxon>
        <taxon>Albuginaceae</taxon>
        <taxon>Albugo</taxon>
    </lineage>
</organism>
<dbReference type="EMBL" id="FR824105">
    <property type="protein sequence ID" value="CCA18941.1"/>
    <property type="molecule type" value="Genomic_DNA"/>
</dbReference>
<gene>
    <name evidence="1" type="primary">AlNc14C60G4404</name>
    <name evidence="1" type="ORF">ALNC14_050840</name>
</gene>
<dbReference type="InterPro" id="IPR036691">
    <property type="entry name" value="Endo/exonu/phosph_ase_sf"/>
</dbReference>